<protein>
    <recommendedName>
        <fullName evidence="6">Large ribosomal subunit protein uL6</fullName>
    </recommendedName>
</protein>
<dbReference type="PATRIC" id="fig|134605.3.peg.1125"/>
<dbReference type="FunFam" id="3.90.930.12:FF:000001">
    <property type="entry name" value="50S ribosomal protein L6"/>
    <property type="match status" value="1"/>
</dbReference>
<evidence type="ECO:0000256" key="4">
    <source>
        <dbReference type="ARBA" id="ARBA00022980"/>
    </source>
</evidence>
<evidence type="ECO:0000256" key="2">
    <source>
        <dbReference type="ARBA" id="ARBA00022730"/>
    </source>
</evidence>
<evidence type="ECO:0000259" key="10">
    <source>
        <dbReference type="Pfam" id="PF00347"/>
    </source>
</evidence>
<evidence type="ECO:0000256" key="9">
    <source>
        <dbReference type="SAM" id="MobiDB-lite"/>
    </source>
</evidence>
<dbReference type="InterPro" id="IPR020040">
    <property type="entry name" value="Ribosomal_uL6_a/b-dom"/>
</dbReference>
<dbReference type="Proteomes" id="UP000070617">
    <property type="component" value="Unassembled WGS sequence"/>
</dbReference>
<reference evidence="12" key="1">
    <citation type="submission" date="2016-01" db="EMBL/GenBank/DDBJ databases">
        <authorList>
            <person name="Mitreva M."/>
            <person name="Pepin K.H."/>
            <person name="Mihindukulasuriya K.A."/>
            <person name="Fulton R."/>
            <person name="Fronick C."/>
            <person name="O'Laughlin M."/>
            <person name="Miner T."/>
            <person name="Herter B."/>
            <person name="Rosa B.A."/>
            <person name="Cordes M."/>
            <person name="Tomlinson C."/>
            <person name="Wollam A."/>
            <person name="Palsikar V.B."/>
            <person name="Mardis E.R."/>
            <person name="Wilson R.K."/>
        </authorList>
    </citation>
    <scope>NUCLEOTIDE SEQUENCE [LARGE SCALE GENOMIC DNA]</scope>
    <source>
        <strain evidence="12">CMW8396</strain>
    </source>
</reference>
<dbReference type="SUPFAM" id="SSF56053">
    <property type="entry name" value="Ribosomal protein L6"/>
    <property type="match status" value="2"/>
</dbReference>
<dbReference type="FunFam" id="3.90.930.12:FF:000002">
    <property type="entry name" value="50S ribosomal protein L6"/>
    <property type="match status" value="1"/>
</dbReference>
<dbReference type="HAMAP" id="MF_01365_B">
    <property type="entry name" value="Ribosomal_uL6_B"/>
    <property type="match status" value="1"/>
</dbReference>
<evidence type="ECO:0000313" key="11">
    <source>
        <dbReference type="EMBL" id="KXA14158.1"/>
    </source>
</evidence>
<feature type="region of interest" description="Disordered" evidence="9">
    <location>
        <begin position="156"/>
        <end position="177"/>
    </location>
</feature>
<dbReference type="InterPro" id="IPR019906">
    <property type="entry name" value="Ribosomal_uL6_bac-type"/>
</dbReference>
<dbReference type="PRINTS" id="PR00059">
    <property type="entry name" value="RIBOSOMALL6"/>
</dbReference>
<accession>A0A133ND02</accession>
<dbReference type="GO" id="GO:0003735">
    <property type="term" value="F:structural constituent of ribosome"/>
    <property type="evidence" value="ECO:0007669"/>
    <property type="project" value="UniProtKB-UniRule"/>
</dbReference>
<keyword evidence="12" id="KW-1185">Reference proteome</keyword>
<comment type="caution">
    <text evidence="11">The sequence shown here is derived from an EMBL/GenBank/DDBJ whole genome shotgun (WGS) entry which is preliminary data.</text>
</comment>
<feature type="domain" description="Large ribosomal subunit protein uL6 alpha-beta" evidence="10">
    <location>
        <begin position="11"/>
        <end position="82"/>
    </location>
</feature>
<dbReference type="InterPro" id="IPR036789">
    <property type="entry name" value="Ribosomal_uL6-like_a/b-dom_sf"/>
</dbReference>
<dbReference type="PANTHER" id="PTHR11655">
    <property type="entry name" value="60S/50S RIBOSOMAL PROTEIN L6/L9"/>
    <property type="match status" value="1"/>
</dbReference>
<dbReference type="STRING" id="134605.HMPREF3206_01141"/>
<evidence type="ECO:0000256" key="1">
    <source>
        <dbReference type="ARBA" id="ARBA00009356"/>
    </source>
</evidence>
<comment type="function">
    <text evidence="6 8">This protein binds to the 23S rRNA, and is important in its secondary structure. It is located near the subunit interface in the base of the L7/L12 stalk, and near the tRNA binding site of the peptidyltransferase center.</text>
</comment>
<dbReference type="PROSITE" id="PS00525">
    <property type="entry name" value="RIBOSOMAL_L6_1"/>
    <property type="match status" value="1"/>
</dbReference>
<keyword evidence="2 6" id="KW-0699">rRNA-binding</keyword>
<evidence type="ECO:0000256" key="5">
    <source>
        <dbReference type="ARBA" id="ARBA00023274"/>
    </source>
</evidence>
<comment type="similarity">
    <text evidence="1 6 7">Belongs to the universal ribosomal protein uL6 family.</text>
</comment>
<evidence type="ECO:0000256" key="7">
    <source>
        <dbReference type="RuleBase" id="RU003869"/>
    </source>
</evidence>
<sequence length="177" mass="19275">MSRVGKKPIVVPAGVEVKIDGHKVTVKGPKGTLEKEFNQELTIKLENGEVVVERPNDEPKVRAIHGTTRALIQNMVSGVSEGFKKSLTLVGVGYRAAVKGKGLELSLGYSHPVIIDEIPGITFTVEKNTTILVEGIEKDLVGQIAANIRSKRAPEPYKGKGVKYTDEHIRRKEGKKA</sequence>
<dbReference type="GO" id="GO:0022625">
    <property type="term" value="C:cytosolic large ribosomal subunit"/>
    <property type="evidence" value="ECO:0007669"/>
    <property type="project" value="UniProtKB-UniRule"/>
</dbReference>
<evidence type="ECO:0000256" key="3">
    <source>
        <dbReference type="ARBA" id="ARBA00022884"/>
    </source>
</evidence>
<dbReference type="EMBL" id="LRPX01000054">
    <property type="protein sequence ID" value="KXA14158.1"/>
    <property type="molecule type" value="Genomic_DNA"/>
</dbReference>
<dbReference type="GO" id="GO:0002181">
    <property type="term" value="P:cytoplasmic translation"/>
    <property type="evidence" value="ECO:0007669"/>
    <property type="project" value="TreeGrafter"/>
</dbReference>
<name>A0A133ND02_9FUSO</name>
<dbReference type="Gene3D" id="3.90.930.12">
    <property type="entry name" value="Ribosomal protein L6, alpha-beta domain"/>
    <property type="match status" value="2"/>
</dbReference>
<evidence type="ECO:0000256" key="6">
    <source>
        <dbReference type="HAMAP-Rule" id="MF_01365"/>
    </source>
</evidence>
<dbReference type="PANTHER" id="PTHR11655:SF14">
    <property type="entry name" value="LARGE RIBOSOMAL SUBUNIT PROTEIN UL6M"/>
    <property type="match status" value="1"/>
</dbReference>
<evidence type="ECO:0000256" key="8">
    <source>
        <dbReference type="RuleBase" id="RU003870"/>
    </source>
</evidence>
<dbReference type="Pfam" id="PF00347">
    <property type="entry name" value="Ribosomal_L6"/>
    <property type="match status" value="2"/>
</dbReference>
<feature type="domain" description="Large ribosomal subunit protein uL6 alpha-beta" evidence="10">
    <location>
        <begin position="90"/>
        <end position="164"/>
    </location>
</feature>
<dbReference type="RefSeq" id="WP_008802332.1">
    <property type="nucleotide sequence ID" value="NZ_KQ956547.1"/>
</dbReference>
<proteinExistence type="inferred from homology"/>
<dbReference type="GO" id="GO:0019843">
    <property type="term" value="F:rRNA binding"/>
    <property type="evidence" value="ECO:0007669"/>
    <property type="project" value="UniProtKB-UniRule"/>
</dbReference>
<dbReference type="PIRSF" id="PIRSF002162">
    <property type="entry name" value="Ribosomal_L6"/>
    <property type="match status" value="1"/>
</dbReference>
<comment type="subunit">
    <text evidence="6">Part of the 50S ribosomal subunit.</text>
</comment>
<dbReference type="InterPro" id="IPR002358">
    <property type="entry name" value="Ribosomal_uL6_CS"/>
</dbReference>
<gene>
    <name evidence="6" type="primary">rplF</name>
    <name evidence="11" type="ORF">HMPREF3206_01141</name>
</gene>
<keyword evidence="5 6" id="KW-0687">Ribonucleoprotein</keyword>
<dbReference type="NCBIfam" id="TIGR03654">
    <property type="entry name" value="L6_bact"/>
    <property type="match status" value="1"/>
</dbReference>
<organism evidence="11 12">
    <name type="scientific">Fusobacterium equinum</name>
    <dbReference type="NCBI Taxonomy" id="134605"/>
    <lineage>
        <taxon>Bacteria</taxon>
        <taxon>Fusobacteriati</taxon>
        <taxon>Fusobacteriota</taxon>
        <taxon>Fusobacteriia</taxon>
        <taxon>Fusobacteriales</taxon>
        <taxon>Fusobacteriaceae</taxon>
        <taxon>Fusobacterium</taxon>
    </lineage>
</organism>
<keyword evidence="4 6" id="KW-0689">Ribosomal protein</keyword>
<dbReference type="InterPro" id="IPR000702">
    <property type="entry name" value="Ribosomal_uL6-like"/>
</dbReference>
<keyword evidence="3 6" id="KW-0694">RNA-binding</keyword>
<evidence type="ECO:0000313" key="12">
    <source>
        <dbReference type="Proteomes" id="UP000070617"/>
    </source>
</evidence>
<dbReference type="AlphaFoldDB" id="A0A133ND02"/>